<evidence type="ECO:0000256" key="3">
    <source>
        <dbReference type="ARBA" id="ARBA00022695"/>
    </source>
</evidence>
<dbReference type="CDD" id="cd04095">
    <property type="entry name" value="CysN_NoDQ_III"/>
    <property type="match status" value="1"/>
</dbReference>
<dbReference type="CDD" id="cd03695">
    <property type="entry name" value="CysN_NodQ_II"/>
    <property type="match status" value="1"/>
</dbReference>
<feature type="domain" description="Tr-type G" evidence="7">
    <location>
        <begin position="12"/>
        <end position="236"/>
    </location>
</feature>
<dbReference type="SUPFAM" id="SSF50447">
    <property type="entry name" value="Translation proteins"/>
    <property type="match status" value="1"/>
</dbReference>
<dbReference type="SUPFAM" id="SSF52540">
    <property type="entry name" value="P-loop containing nucleoside triphosphate hydrolases"/>
    <property type="match status" value="1"/>
</dbReference>
<evidence type="ECO:0000313" key="9">
    <source>
        <dbReference type="RefSeq" id="WP_028310335.1"/>
    </source>
</evidence>
<keyword evidence="8" id="KW-1185">Reference proteome</keyword>
<dbReference type="InterPro" id="IPR000795">
    <property type="entry name" value="T_Tr_GTP-bd_dom"/>
</dbReference>
<organism evidence="8 9">
    <name type="scientific">Derxia gummosa DSM 723</name>
    <dbReference type="NCBI Taxonomy" id="1121388"/>
    <lineage>
        <taxon>Bacteria</taxon>
        <taxon>Pseudomonadati</taxon>
        <taxon>Pseudomonadota</taxon>
        <taxon>Betaproteobacteria</taxon>
        <taxon>Burkholderiales</taxon>
        <taxon>Alcaligenaceae</taxon>
        <taxon>Derxia</taxon>
    </lineage>
</organism>
<dbReference type="Proteomes" id="UP000675920">
    <property type="component" value="Unplaced"/>
</dbReference>
<dbReference type="PRINTS" id="PR00315">
    <property type="entry name" value="ELONGATNFCT"/>
</dbReference>
<keyword evidence="6" id="KW-0342">GTP-binding</keyword>
<reference evidence="9" key="1">
    <citation type="submission" date="2025-08" db="UniProtKB">
        <authorList>
            <consortium name="RefSeq"/>
        </authorList>
    </citation>
    <scope>IDENTIFICATION</scope>
</reference>
<name>A0A8B6X1L2_9BURK</name>
<dbReference type="InterPro" id="IPR027417">
    <property type="entry name" value="P-loop_NTPase"/>
</dbReference>
<dbReference type="NCBIfam" id="TIGR02034">
    <property type="entry name" value="CysN"/>
    <property type="match status" value="1"/>
</dbReference>
<dbReference type="InterPro" id="IPR054696">
    <property type="entry name" value="GTP-eEF1A_C"/>
</dbReference>
<dbReference type="GO" id="GO:0005524">
    <property type="term" value="F:ATP binding"/>
    <property type="evidence" value="ECO:0007669"/>
    <property type="project" value="UniProtKB-KW"/>
</dbReference>
<dbReference type="FunFam" id="3.40.50.300:FF:000119">
    <property type="entry name" value="Sulfate adenylyltransferase subunit 1"/>
    <property type="match status" value="1"/>
</dbReference>
<dbReference type="Pfam" id="PF03144">
    <property type="entry name" value="GTP_EFTU_D2"/>
    <property type="match status" value="1"/>
</dbReference>
<dbReference type="PANTHER" id="PTHR23115">
    <property type="entry name" value="TRANSLATION FACTOR"/>
    <property type="match status" value="1"/>
</dbReference>
<dbReference type="PROSITE" id="PS51722">
    <property type="entry name" value="G_TR_2"/>
    <property type="match status" value="1"/>
</dbReference>
<proteinExistence type="predicted"/>
<keyword evidence="5" id="KW-0067">ATP-binding</keyword>
<protein>
    <recommendedName>
        <fullName evidence="1">sulfate adenylyltransferase</fullName>
        <ecNumber evidence="1">2.7.7.4</ecNumber>
    </recommendedName>
</protein>
<dbReference type="CDD" id="cd04166">
    <property type="entry name" value="CysN_ATPS"/>
    <property type="match status" value="1"/>
</dbReference>
<accession>A0A8B6X1L2</accession>
<evidence type="ECO:0000256" key="2">
    <source>
        <dbReference type="ARBA" id="ARBA00022679"/>
    </source>
</evidence>
<evidence type="ECO:0000259" key="7">
    <source>
        <dbReference type="PROSITE" id="PS51722"/>
    </source>
</evidence>
<dbReference type="InterPro" id="IPR004161">
    <property type="entry name" value="EFTu-like_2"/>
</dbReference>
<dbReference type="PROSITE" id="PS00301">
    <property type="entry name" value="G_TR_1"/>
    <property type="match status" value="1"/>
</dbReference>
<dbReference type="Gene3D" id="3.40.50.300">
    <property type="entry name" value="P-loop containing nucleotide triphosphate hydrolases"/>
    <property type="match status" value="1"/>
</dbReference>
<dbReference type="Pfam" id="PF00009">
    <property type="entry name" value="GTP_EFTU"/>
    <property type="match status" value="1"/>
</dbReference>
<dbReference type="InterPro" id="IPR031157">
    <property type="entry name" value="G_TR_CS"/>
</dbReference>
<evidence type="ECO:0000256" key="1">
    <source>
        <dbReference type="ARBA" id="ARBA00012391"/>
    </source>
</evidence>
<dbReference type="GO" id="GO:0003924">
    <property type="term" value="F:GTPase activity"/>
    <property type="evidence" value="ECO:0007669"/>
    <property type="project" value="InterPro"/>
</dbReference>
<dbReference type="InterPro" id="IPR011779">
    <property type="entry name" value="SO4_adenylTrfase_lsu"/>
</dbReference>
<evidence type="ECO:0000256" key="6">
    <source>
        <dbReference type="ARBA" id="ARBA00023134"/>
    </source>
</evidence>
<dbReference type="InterPro" id="IPR009001">
    <property type="entry name" value="Transl_elong_EF1A/Init_IF2_C"/>
</dbReference>
<dbReference type="InterPro" id="IPR009000">
    <property type="entry name" value="Transl_B-barrel_sf"/>
</dbReference>
<sequence length="434" mass="47139">MNLQDTPQETDLGVLRFLTCGSVDDGKSTLIGRLLYDTKTILDDTIATLERNAKKKGLSAIDLSLLTDGLIAEREQGITIDVAYRYFATANRKFIIGDAPGHEQYTRNMVTAASTADVAILLVDARKGILPQTRRHATIATLLGVNQLIVAVNKMDLVGYDKAVFDRIDTEFREWLAQHPEASANVHSVPLSALEGAMVVNRGVPQEDSDEDAQPLGWYQGPTLLELLESAPSSQLKADAAWRFPVQWVCRPSQSDFRGYAGRIEEGTIAVGDEIVVLPSGRRSKVTRIGLGEAELTEAFAGQSVMVSLADEIDISRGDMFVKASEAQPEGRQQFSATVSWLGHNALDPRRGYILRHTSREVKAKVAAVESKLDLVSLAWSPSDQPVALNDIAKLSIKVQQPLIADAYAANRVTGSFILVDEATNDTVAAGLIA</sequence>
<dbReference type="InterPro" id="IPR044138">
    <property type="entry name" value="CysN_II"/>
</dbReference>
<evidence type="ECO:0000256" key="5">
    <source>
        <dbReference type="ARBA" id="ARBA00022840"/>
    </source>
</evidence>
<dbReference type="Gene3D" id="2.40.30.10">
    <property type="entry name" value="Translation factors"/>
    <property type="match status" value="2"/>
</dbReference>
<dbReference type="InterPro" id="IPR050100">
    <property type="entry name" value="TRAFAC_GTPase_members"/>
</dbReference>
<dbReference type="Pfam" id="PF22594">
    <property type="entry name" value="GTP-eEF1A_C"/>
    <property type="match status" value="1"/>
</dbReference>
<dbReference type="SUPFAM" id="SSF50465">
    <property type="entry name" value="EF-Tu/eEF-1alpha/eIF2-gamma C-terminal domain"/>
    <property type="match status" value="1"/>
</dbReference>
<evidence type="ECO:0000256" key="4">
    <source>
        <dbReference type="ARBA" id="ARBA00022741"/>
    </source>
</evidence>
<dbReference type="InterPro" id="IPR041757">
    <property type="entry name" value="CysN_GTP-bd"/>
</dbReference>
<dbReference type="GO" id="GO:0006790">
    <property type="term" value="P:sulfur compound metabolic process"/>
    <property type="evidence" value="ECO:0007669"/>
    <property type="project" value="InterPro"/>
</dbReference>
<dbReference type="GO" id="GO:0005525">
    <property type="term" value="F:GTP binding"/>
    <property type="evidence" value="ECO:0007669"/>
    <property type="project" value="UniProtKB-KW"/>
</dbReference>
<dbReference type="RefSeq" id="WP_028310335.1">
    <property type="nucleotide sequence ID" value="NZ_AXWS01000007.1"/>
</dbReference>
<keyword evidence="4" id="KW-0547">Nucleotide-binding</keyword>
<evidence type="ECO:0000313" key="8">
    <source>
        <dbReference type="Proteomes" id="UP000675920"/>
    </source>
</evidence>
<keyword evidence="3 9" id="KW-0548">Nucleotidyltransferase</keyword>
<keyword evidence="2" id="KW-0808">Transferase</keyword>
<dbReference type="GO" id="GO:0004781">
    <property type="term" value="F:sulfate adenylyltransferase (ATP) activity"/>
    <property type="evidence" value="ECO:0007669"/>
    <property type="project" value="UniProtKB-EC"/>
</dbReference>
<dbReference type="InterPro" id="IPR044139">
    <property type="entry name" value="CysN_NoDQ_III"/>
</dbReference>
<dbReference type="EC" id="2.7.7.4" evidence="1"/>
<dbReference type="AlphaFoldDB" id="A0A8B6X1L2"/>